<dbReference type="InterPro" id="IPR036188">
    <property type="entry name" value="FAD/NAD-bd_sf"/>
</dbReference>
<feature type="compositionally biased region" description="Low complexity" evidence="6">
    <location>
        <begin position="756"/>
        <end position="773"/>
    </location>
</feature>
<comment type="cofactor">
    <cofactor evidence="5">
        <name>FAD</name>
        <dbReference type="ChEBI" id="CHEBI:57692"/>
    </cofactor>
</comment>
<keyword evidence="5" id="KW-0503">Monooxygenase</keyword>
<dbReference type="OrthoDB" id="66881at2759"/>
<evidence type="ECO:0000313" key="8">
    <source>
        <dbReference type="Proteomes" id="UP000650467"/>
    </source>
</evidence>
<evidence type="ECO:0000313" key="7">
    <source>
        <dbReference type="EMBL" id="KAG2429055.1"/>
    </source>
</evidence>
<dbReference type="InterPro" id="IPR020946">
    <property type="entry name" value="Flavin_mOase-like"/>
</dbReference>
<keyword evidence="2 5" id="KW-0285">Flavoprotein</keyword>
<evidence type="ECO:0000256" key="1">
    <source>
        <dbReference type="ARBA" id="ARBA00009183"/>
    </source>
</evidence>
<feature type="region of interest" description="Disordered" evidence="6">
    <location>
        <begin position="737"/>
        <end position="795"/>
    </location>
</feature>
<dbReference type="Pfam" id="PF00743">
    <property type="entry name" value="FMO-like"/>
    <property type="match status" value="2"/>
</dbReference>
<feature type="region of interest" description="Disordered" evidence="6">
    <location>
        <begin position="1471"/>
        <end position="1490"/>
    </location>
</feature>
<feature type="compositionally biased region" description="Polar residues" evidence="6">
    <location>
        <begin position="925"/>
        <end position="946"/>
    </location>
</feature>
<feature type="compositionally biased region" description="Low complexity" evidence="6">
    <location>
        <begin position="737"/>
        <end position="746"/>
    </location>
</feature>
<keyword evidence="3 5" id="KW-0274">FAD</keyword>
<name>A0A835VV54_CHLIN</name>
<keyword evidence="8" id="KW-1185">Reference proteome</keyword>
<feature type="compositionally biased region" description="Low complexity" evidence="6">
    <location>
        <begin position="435"/>
        <end position="447"/>
    </location>
</feature>
<keyword evidence="4 5" id="KW-0560">Oxidoreductase</keyword>
<comment type="caution">
    <text evidence="7">The sequence shown here is derived from an EMBL/GenBank/DDBJ whole genome shotgun (WGS) entry which is preliminary data.</text>
</comment>
<dbReference type="PANTHER" id="PTHR23023">
    <property type="entry name" value="DIMETHYLANILINE MONOOXYGENASE"/>
    <property type="match status" value="1"/>
</dbReference>
<evidence type="ECO:0000256" key="2">
    <source>
        <dbReference type="ARBA" id="ARBA00022630"/>
    </source>
</evidence>
<feature type="region of interest" description="Disordered" evidence="6">
    <location>
        <begin position="435"/>
        <end position="454"/>
    </location>
</feature>
<dbReference type="Gene3D" id="3.50.50.60">
    <property type="entry name" value="FAD/NAD(P)-binding domain"/>
    <property type="match status" value="2"/>
</dbReference>
<gene>
    <name evidence="7" type="ORF">HXX76_011296</name>
</gene>
<feature type="region of interest" description="Disordered" evidence="6">
    <location>
        <begin position="686"/>
        <end position="724"/>
    </location>
</feature>
<organism evidence="7 8">
    <name type="scientific">Chlamydomonas incerta</name>
    <dbReference type="NCBI Taxonomy" id="51695"/>
    <lineage>
        <taxon>Eukaryota</taxon>
        <taxon>Viridiplantae</taxon>
        <taxon>Chlorophyta</taxon>
        <taxon>core chlorophytes</taxon>
        <taxon>Chlorophyceae</taxon>
        <taxon>CS clade</taxon>
        <taxon>Chlamydomonadales</taxon>
        <taxon>Chlamydomonadaceae</taxon>
        <taxon>Chlamydomonas</taxon>
    </lineage>
</organism>
<feature type="region of interest" description="Disordered" evidence="6">
    <location>
        <begin position="1415"/>
        <end position="1453"/>
    </location>
</feature>
<feature type="region of interest" description="Disordered" evidence="6">
    <location>
        <begin position="1275"/>
        <end position="1312"/>
    </location>
</feature>
<evidence type="ECO:0000256" key="6">
    <source>
        <dbReference type="SAM" id="MobiDB-lite"/>
    </source>
</evidence>
<feature type="region of interest" description="Disordered" evidence="6">
    <location>
        <begin position="837"/>
        <end position="869"/>
    </location>
</feature>
<feature type="region of interest" description="Disordered" evidence="6">
    <location>
        <begin position="617"/>
        <end position="668"/>
    </location>
</feature>
<protein>
    <recommendedName>
        <fullName evidence="5">Flavin-containing monooxygenase</fullName>
        <ecNumber evidence="5">1.-.-.-</ecNumber>
    </recommendedName>
</protein>
<evidence type="ECO:0000256" key="4">
    <source>
        <dbReference type="ARBA" id="ARBA00023002"/>
    </source>
</evidence>
<evidence type="ECO:0000256" key="5">
    <source>
        <dbReference type="RuleBase" id="RU361177"/>
    </source>
</evidence>
<dbReference type="GO" id="GO:0050660">
    <property type="term" value="F:flavin adenine dinucleotide binding"/>
    <property type="evidence" value="ECO:0007669"/>
    <property type="project" value="InterPro"/>
</dbReference>
<dbReference type="EC" id="1.-.-.-" evidence="5"/>
<feature type="region of interest" description="Disordered" evidence="6">
    <location>
        <begin position="911"/>
        <end position="946"/>
    </location>
</feature>
<dbReference type="GO" id="GO:0004499">
    <property type="term" value="F:N,N-dimethylaniline monooxygenase activity"/>
    <property type="evidence" value="ECO:0007669"/>
    <property type="project" value="InterPro"/>
</dbReference>
<evidence type="ECO:0000256" key="3">
    <source>
        <dbReference type="ARBA" id="ARBA00022827"/>
    </source>
</evidence>
<dbReference type="SUPFAM" id="SSF51905">
    <property type="entry name" value="FAD/NAD(P)-binding domain"/>
    <property type="match status" value="1"/>
</dbReference>
<comment type="similarity">
    <text evidence="1 5">Belongs to the FMO family.</text>
</comment>
<proteinExistence type="inferred from homology"/>
<dbReference type="InterPro" id="IPR050346">
    <property type="entry name" value="FMO-like"/>
</dbReference>
<feature type="compositionally biased region" description="Polar residues" evidence="6">
    <location>
        <begin position="686"/>
        <end position="702"/>
    </location>
</feature>
<reference evidence="7" key="1">
    <citation type="journal article" date="2020" name="bioRxiv">
        <title>Comparative genomics of Chlamydomonas.</title>
        <authorList>
            <person name="Craig R.J."/>
            <person name="Hasan A.R."/>
            <person name="Ness R.W."/>
            <person name="Keightley P.D."/>
        </authorList>
    </citation>
    <scope>NUCLEOTIDE SEQUENCE</scope>
    <source>
        <strain evidence="7">SAG 7.73</strain>
    </source>
</reference>
<accession>A0A835VV54</accession>
<dbReference type="Proteomes" id="UP000650467">
    <property type="component" value="Unassembled WGS sequence"/>
</dbReference>
<feature type="compositionally biased region" description="Polar residues" evidence="6">
    <location>
        <begin position="853"/>
        <end position="865"/>
    </location>
</feature>
<sequence length="1490" mass="152936">MQITNSLEAVPVSRHIRLNCKLLRLRWAEHDRIWECLYADTAAEKFFKTRVDYVVVCSGIFSNPFIPSYPGAGDFVGQQIHAKHFHDVSVASGRRVLIVGAGKTGMDCACSLLASRAAASVTLLYRQAHWPIPKRVLGLSTRTLLFSRLGAATLPPYYTAGRLRTAAAAVTAPLRRLFWKGMEAAISSRFHAARAPPPCMSLPGDLFYGGQVLDESLEQLAGAGSLEPIRGEVNRFVRNGVILQDGSFHAADVVLYCTGYAKTYEYFDGPMRARLGLQKDGLYLYRNCLPPGVPQLAFVGSEVSTYSNIVTQGLQALWLAHVLAGRVALPPPAAMEEDVRAQQVWKRQFVPAQRNRASVLMSYQTHYHDQLLQDMRLHPRRKGANVLSECFGAYTAADYSPLLTKRDAELAAAVEQAAASAKAAQAAAAAGAAMARAQRQQRQRQQQGCDPHGPYAASGVMGRSLYPAQLRAAAAAAVAAAADGTPARQVSGDVSMDCDADDEAGSIQDSVRSVVAAALAAAAVAMEGGRQGGYGRSYRRASGTSGDGTAGGGCGGAWTAYPTAGVSFTSEAAFQLAHAGVSGQHCQQAGEDSLESVTASATAAAVEAAVAAALAATATARSPGTRRSSAATPVEHDMQNTWPFTSEEEWQESSRCEEGAGAPGCASAAQTGGPCVGVLLDVAATSGPQQRQPQRSATTTTEVAADCASPSDGASSAPTTKSQSMSLLRKLMRLRSNLSRSESANSVAGSCTPMAQQPEQQTQQQGPQQQQQQVRKLQIRIPSGRAGNDAPEVDSRHERCGLESASRSGLPATATAAVAAAAATGAVTSVVGSSASHSARMWDGPSSPRCASAATTTSGFLSAPSSRRGMSRSVEARGMGGSAAAVAAAAAAALAAATTVVNMQAAAYERGGGGGSGGGSGVASARSSTQGIGTPGSSVHGANSYRSQRQSAELVAAATATALRRLSRRTPFTTTAADEASGAAADEAQSSPRCFSQFRPSATAAAATCQSPCDEPTIRCSITYSGTLPVICSGAAASAPARGGSLGLEDVHRCSEQLASGSYSLGPGLSVERDACNDESAWAEVLSTPEAAASAEPVPAGAAEGWAQQFDCSWRQRGVSCGGANSGSLRGSKLTETAVAGAAPATGPGHLHSTPVSPPLMVVGSGRASAEAVTTTGCWHNWNGSPGTPPLTRTRSHVPRAGSGSAGGYNSNGGAAPARCTPGLSAYAALRDAEALCSGTSAGSNGLLSAVGDSGALSSAPGSITLNGGMVRLPGASVHRGPGPLSPPLPAMHQVHQHHHYSDHPQQHQQHQQQQVLLQYRHQQQHHQHKHATAMLVESLMGMGAGGGSRSAGGNAAGASGASPPPCMLLLAHRRRHSGLDPMPLATALETLSEEDASVTTATPSFCGGVVLASESQPRSTGCGAAGCERDGSAPSLSQDGGSGSSPTRGSSDCLKVGVAAVHAARLLEMRGSQPPAADSAWLHTELSTG</sequence>
<dbReference type="GO" id="GO:0050661">
    <property type="term" value="F:NADP binding"/>
    <property type="evidence" value="ECO:0007669"/>
    <property type="project" value="InterPro"/>
</dbReference>
<feature type="compositionally biased region" description="Gly residues" evidence="6">
    <location>
        <begin position="911"/>
        <end position="921"/>
    </location>
</feature>
<dbReference type="EMBL" id="JAEHOC010000032">
    <property type="protein sequence ID" value="KAG2429055.1"/>
    <property type="molecule type" value="Genomic_DNA"/>
</dbReference>